<keyword evidence="6" id="KW-0812">Transmembrane</keyword>
<dbReference type="InterPro" id="IPR001667">
    <property type="entry name" value="DDH_dom"/>
</dbReference>
<dbReference type="AlphaFoldDB" id="A5EVF0"/>
<dbReference type="GO" id="GO:0003676">
    <property type="term" value="F:nucleic acid binding"/>
    <property type="evidence" value="ECO:0007669"/>
    <property type="project" value="InterPro"/>
</dbReference>
<sequence>MKVVSYPKRCAPERFPKDWHALVRAIYAARVDNPEEVAKPLRALLPPDSVPDIEKAAQRLLTAIVQRESILIFGDYDVDGATATALCVSVIEQLGGKVDYFIPNRQRHGYGLTVRGLKTLSTLPALVITVDNGIRSFEAAEWLQAHNVALVITDHHQTDTTLPRAQAVVNPNRQEHHYLGNLSGVGVAFYVLLMLRRLWYQQFGNFPVDLNSYLDLVALGTVADKVPLDRNNRILVAHGIARMRTGQSNLGIQALIAVSNQTPEMMTTRDIDFSLAPILNAVGRLSEMSEGVALLLSADWQTACDNAQYLERFNRSRKALTNEMERQAALQINPDAVIASAYQADWHEGIIGIVAARLSQTLARPALVATQSDDGLGIKGSMRSIAGVDIHRLLIAAVADLPSDCIQFGGHAMAAGFTVLKECYPLLLTALKQHFERQIGARVPEQPLYFDAELPIDLLQLSWAHFLENLEPWGAGFPPPQFCNRFIVADCRALGAGHTRLVLREPINGQLFDATWFFHKEDLPSGTAVKVVYQLEINRFFGDERLNLLINALEIV</sequence>
<keyword evidence="11" id="KW-1185">Reference proteome</keyword>
<dbReference type="EMBL" id="CP000513">
    <property type="protein sequence ID" value="ABQ14101.1"/>
    <property type="molecule type" value="Genomic_DNA"/>
</dbReference>
<dbReference type="Pfam" id="PF02272">
    <property type="entry name" value="DHHA1"/>
    <property type="match status" value="1"/>
</dbReference>
<evidence type="ECO:0000256" key="2">
    <source>
        <dbReference type="ARBA" id="ARBA00019841"/>
    </source>
</evidence>
<proteinExistence type="inferred from homology"/>
<keyword evidence="4 10" id="KW-0378">Hydrolase</keyword>
<dbReference type="HOGENOM" id="CLU_009736_5_1_6"/>
<dbReference type="PANTHER" id="PTHR30255">
    <property type="entry name" value="SINGLE-STRANDED-DNA-SPECIFIC EXONUCLEASE RECJ"/>
    <property type="match status" value="1"/>
</dbReference>
<evidence type="ECO:0000313" key="11">
    <source>
        <dbReference type="Proteomes" id="UP000000248"/>
    </source>
</evidence>
<dbReference type="Pfam" id="PF17768">
    <property type="entry name" value="RecJ_OB"/>
    <property type="match status" value="1"/>
</dbReference>
<dbReference type="InterPro" id="IPR003156">
    <property type="entry name" value="DHHA1_dom"/>
</dbReference>
<dbReference type="OrthoDB" id="9809852at2"/>
<name>A5EVF0_DICNV</name>
<dbReference type="STRING" id="246195.DNO_0592"/>
<accession>A5EVF0</accession>
<gene>
    <name evidence="10" type="primary">recJ</name>
    <name evidence="10" type="ordered locus">DNO_0592</name>
</gene>
<dbReference type="Gene3D" id="3.90.1640.30">
    <property type="match status" value="1"/>
</dbReference>
<dbReference type="InterPro" id="IPR051673">
    <property type="entry name" value="SSDNA_exonuclease_RecJ"/>
</dbReference>
<dbReference type="GO" id="GO:0008409">
    <property type="term" value="F:5'-3' exonuclease activity"/>
    <property type="evidence" value="ECO:0007669"/>
    <property type="project" value="InterPro"/>
</dbReference>
<dbReference type="eggNOG" id="COG0608">
    <property type="taxonomic scope" value="Bacteria"/>
</dbReference>
<keyword evidence="5 10" id="KW-0269">Exonuclease</keyword>
<dbReference type="Gene3D" id="3.10.310.30">
    <property type="match status" value="1"/>
</dbReference>
<dbReference type="Pfam" id="PF01368">
    <property type="entry name" value="DHH"/>
    <property type="match status" value="1"/>
</dbReference>
<feature type="transmembrane region" description="Helical" evidence="6">
    <location>
        <begin position="178"/>
        <end position="195"/>
    </location>
</feature>
<dbReference type="SUPFAM" id="SSF64182">
    <property type="entry name" value="DHH phosphoesterases"/>
    <property type="match status" value="1"/>
</dbReference>
<evidence type="ECO:0000259" key="8">
    <source>
        <dbReference type="Pfam" id="PF02272"/>
    </source>
</evidence>
<dbReference type="Proteomes" id="UP000000248">
    <property type="component" value="Chromosome"/>
</dbReference>
<dbReference type="NCBIfam" id="TIGR00644">
    <property type="entry name" value="recJ"/>
    <property type="match status" value="1"/>
</dbReference>
<dbReference type="GO" id="GO:0006281">
    <property type="term" value="P:DNA repair"/>
    <property type="evidence" value="ECO:0007669"/>
    <property type="project" value="InterPro"/>
</dbReference>
<evidence type="ECO:0000256" key="3">
    <source>
        <dbReference type="ARBA" id="ARBA00022722"/>
    </source>
</evidence>
<dbReference type="PANTHER" id="PTHR30255:SF2">
    <property type="entry name" value="SINGLE-STRANDED-DNA-SPECIFIC EXONUCLEASE RECJ"/>
    <property type="match status" value="1"/>
</dbReference>
<dbReference type="InterPro" id="IPR041122">
    <property type="entry name" value="RecJ_OB"/>
</dbReference>
<dbReference type="InterPro" id="IPR038763">
    <property type="entry name" value="DHH_sf"/>
</dbReference>
<evidence type="ECO:0000256" key="5">
    <source>
        <dbReference type="ARBA" id="ARBA00022839"/>
    </source>
</evidence>
<dbReference type="RefSeq" id="WP_012030925.1">
    <property type="nucleotide sequence ID" value="NC_009446.1"/>
</dbReference>
<feature type="domain" description="DHHA1" evidence="8">
    <location>
        <begin position="338"/>
        <end position="435"/>
    </location>
</feature>
<evidence type="ECO:0000259" key="9">
    <source>
        <dbReference type="Pfam" id="PF17768"/>
    </source>
</evidence>
<protein>
    <recommendedName>
        <fullName evidence="2">Single-stranded-DNA-specific exonuclease RecJ</fullName>
    </recommendedName>
</protein>
<dbReference type="InterPro" id="IPR004610">
    <property type="entry name" value="RecJ"/>
</dbReference>
<organism evidence="10 11">
    <name type="scientific">Dichelobacter nodosus (strain VCS1703A)</name>
    <dbReference type="NCBI Taxonomy" id="246195"/>
    <lineage>
        <taxon>Bacteria</taxon>
        <taxon>Pseudomonadati</taxon>
        <taxon>Pseudomonadota</taxon>
        <taxon>Gammaproteobacteria</taxon>
        <taxon>Cardiobacteriales</taxon>
        <taxon>Cardiobacteriaceae</taxon>
        <taxon>Dichelobacter</taxon>
    </lineage>
</organism>
<evidence type="ECO:0000259" key="7">
    <source>
        <dbReference type="Pfam" id="PF01368"/>
    </source>
</evidence>
<evidence type="ECO:0000256" key="4">
    <source>
        <dbReference type="ARBA" id="ARBA00022801"/>
    </source>
</evidence>
<dbReference type="GO" id="GO:0006310">
    <property type="term" value="P:DNA recombination"/>
    <property type="evidence" value="ECO:0007669"/>
    <property type="project" value="InterPro"/>
</dbReference>
<feature type="domain" description="DDH" evidence="7">
    <location>
        <begin position="69"/>
        <end position="221"/>
    </location>
</feature>
<feature type="domain" description="RecJ OB" evidence="9">
    <location>
        <begin position="451"/>
        <end position="551"/>
    </location>
</feature>
<keyword evidence="3" id="KW-0540">Nuclease</keyword>
<dbReference type="KEGG" id="dno:DNO_0592"/>
<evidence type="ECO:0000256" key="6">
    <source>
        <dbReference type="SAM" id="Phobius"/>
    </source>
</evidence>
<keyword evidence="6" id="KW-1133">Transmembrane helix</keyword>
<evidence type="ECO:0000313" key="10">
    <source>
        <dbReference type="EMBL" id="ABQ14101.1"/>
    </source>
</evidence>
<keyword evidence="6" id="KW-0472">Membrane</keyword>
<reference evidence="10 11" key="1">
    <citation type="journal article" date="2007" name="Nat. Biotechnol.">
        <title>Genome sequence and identification of candidate vaccine antigens from the animal pathogen Dichelobacter nodosus.</title>
        <authorList>
            <person name="Myers G.S."/>
            <person name="Parker D."/>
            <person name="Al-Hasani K."/>
            <person name="Kennan R.M."/>
            <person name="Seemann T."/>
            <person name="Ren Q."/>
            <person name="Badger J.H."/>
            <person name="Selengut J.D."/>
            <person name="Deboy R.T."/>
            <person name="Tettelin H."/>
            <person name="Boyce J.D."/>
            <person name="McCarl V.P."/>
            <person name="Han X."/>
            <person name="Nelson W.C."/>
            <person name="Madupu R."/>
            <person name="Mohamoud Y."/>
            <person name="Holley T."/>
            <person name="Fedorova N."/>
            <person name="Khouri H."/>
            <person name="Bottomley S.P."/>
            <person name="Whittington R.J."/>
            <person name="Adler B."/>
            <person name="Songer J.G."/>
            <person name="Rood J.I."/>
            <person name="Paulsen I.T."/>
        </authorList>
    </citation>
    <scope>NUCLEOTIDE SEQUENCE [LARGE SCALE GENOMIC DNA]</scope>
    <source>
        <strain evidence="10 11">VCS1703A</strain>
    </source>
</reference>
<evidence type="ECO:0000256" key="1">
    <source>
        <dbReference type="ARBA" id="ARBA00005915"/>
    </source>
</evidence>
<comment type="similarity">
    <text evidence="1">Belongs to the RecJ family.</text>
</comment>